<reference evidence="2" key="1">
    <citation type="submission" date="2017-05" db="EMBL/GenBank/DDBJ databases">
        <authorList>
            <person name="QRISCLOUD D."/>
        </authorList>
    </citation>
    <scope>NUCLEOTIDE SEQUENCE</scope>
</reference>
<dbReference type="EMBL" id="HAHH01000778">
    <property type="protein sequence ID" value="SNX37609.1"/>
    <property type="molecule type" value="Transcribed_RNA"/>
</dbReference>
<reference evidence="2" key="2">
    <citation type="submission" date="2019-05" db="EMBL/GenBank/DDBJ databases">
        <title>Unravelling the molecular evolution of spider venoms.</title>
        <authorList>
            <person name="Pineda S."/>
        </authorList>
    </citation>
    <scope>NUCLEOTIDE SEQUENCE</scope>
</reference>
<proteinExistence type="predicted"/>
<evidence type="ECO:0000313" key="2">
    <source>
        <dbReference type="EMBL" id="SNX37609.1"/>
    </source>
</evidence>
<name>A0A4Q8KCU9_DEISU</name>
<protein>
    <submittedName>
        <fullName evidence="2">U41-Deinotoxin-Dsu1a_1</fullName>
    </submittedName>
</protein>
<feature type="chain" id="PRO_5020696274" evidence="1">
    <location>
        <begin position="20"/>
        <end position="59"/>
    </location>
</feature>
<keyword evidence="1" id="KW-0732">Signal</keyword>
<accession>A0A4Q8KCU9</accession>
<organism evidence="2">
    <name type="scientific">Deinopis subrufa</name>
    <name type="common">Rufous net-casting spider</name>
    <dbReference type="NCBI Taxonomy" id="1905329"/>
    <lineage>
        <taxon>Eukaryota</taxon>
        <taxon>Metazoa</taxon>
        <taxon>Ecdysozoa</taxon>
        <taxon>Arthropoda</taxon>
        <taxon>Chelicerata</taxon>
        <taxon>Arachnida</taxon>
        <taxon>Araneae</taxon>
        <taxon>Araneomorphae</taxon>
        <taxon>Entelegynae</taxon>
        <taxon>Deinopoidea</taxon>
        <taxon>Deinopidae</taxon>
        <taxon>Deinopis</taxon>
    </lineage>
</organism>
<feature type="signal peptide" evidence="1">
    <location>
        <begin position="1"/>
        <end position="19"/>
    </location>
</feature>
<dbReference type="AlphaFoldDB" id="A0A4Q8KCU9"/>
<evidence type="ECO:0000256" key="1">
    <source>
        <dbReference type="SAM" id="SignalP"/>
    </source>
</evidence>
<sequence>MKACICLFLLISFCCIAKSDDMRSCFNNEDCYEGECCITIEQFNRTKGNFKNQTKLKGK</sequence>